<keyword evidence="5" id="KW-1185">Reference proteome</keyword>
<feature type="domain" description="CBS" evidence="3">
    <location>
        <begin position="76"/>
        <end position="131"/>
    </location>
</feature>
<evidence type="ECO:0000256" key="2">
    <source>
        <dbReference type="PROSITE-ProRule" id="PRU00703"/>
    </source>
</evidence>
<dbReference type="PROSITE" id="PS51371">
    <property type="entry name" value="CBS"/>
    <property type="match status" value="2"/>
</dbReference>
<dbReference type="InterPro" id="IPR046342">
    <property type="entry name" value="CBS_dom_sf"/>
</dbReference>
<dbReference type="PANTHER" id="PTHR43080:SF2">
    <property type="entry name" value="CBS DOMAIN-CONTAINING PROTEIN"/>
    <property type="match status" value="1"/>
</dbReference>
<organism evidence="4 5">
    <name type="scientific">Methylocapsa palsarum</name>
    <dbReference type="NCBI Taxonomy" id="1612308"/>
    <lineage>
        <taxon>Bacteria</taxon>
        <taxon>Pseudomonadati</taxon>
        <taxon>Pseudomonadota</taxon>
        <taxon>Alphaproteobacteria</taxon>
        <taxon>Hyphomicrobiales</taxon>
        <taxon>Beijerinckiaceae</taxon>
        <taxon>Methylocapsa</taxon>
    </lineage>
</organism>
<dbReference type="OrthoDB" id="9807125at2"/>
<dbReference type="InterPro" id="IPR000644">
    <property type="entry name" value="CBS_dom"/>
</dbReference>
<dbReference type="PANTHER" id="PTHR43080">
    <property type="entry name" value="CBS DOMAIN-CONTAINING PROTEIN CBSX3, MITOCHONDRIAL"/>
    <property type="match status" value="1"/>
</dbReference>
<keyword evidence="1 2" id="KW-0129">CBS domain</keyword>
<dbReference type="AlphaFoldDB" id="A0A1I4C6P1"/>
<dbReference type="SMART" id="SM00116">
    <property type="entry name" value="CBS"/>
    <property type="match status" value="2"/>
</dbReference>
<dbReference type="STRING" id="1612308.SAMN05444581_11829"/>
<protein>
    <submittedName>
        <fullName evidence="4">CBS domain-containing protein</fullName>
    </submittedName>
</protein>
<dbReference type="Gene3D" id="3.10.580.10">
    <property type="entry name" value="CBS-domain"/>
    <property type="match status" value="1"/>
</dbReference>
<evidence type="ECO:0000256" key="1">
    <source>
        <dbReference type="ARBA" id="ARBA00023122"/>
    </source>
</evidence>
<dbReference type="RefSeq" id="WP_091685632.1">
    <property type="nucleotide sequence ID" value="NZ_FOSN01000018.1"/>
</dbReference>
<gene>
    <name evidence="4" type="ORF">SAMN05444581_11829</name>
</gene>
<dbReference type="InterPro" id="IPR051257">
    <property type="entry name" value="Diverse_CBS-Domain"/>
</dbReference>
<accession>A0A1I4C6P1</accession>
<evidence type="ECO:0000313" key="5">
    <source>
        <dbReference type="Proteomes" id="UP000198755"/>
    </source>
</evidence>
<dbReference type="CDD" id="cd04623">
    <property type="entry name" value="CBS_pair_bac_euk"/>
    <property type="match status" value="1"/>
</dbReference>
<dbReference type="Pfam" id="PF00571">
    <property type="entry name" value="CBS"/>
    <property type="match status" value="2"/>
</dbReference>
<dbReference type="SUPFAM" id="SSF54631">
    <property type="entry name" value="CBS-domain pair"/>
    <property type="match status" value="1"/>
</dbReference>
<evidence type="ECO:0000313" key="4">
    <source>
        <dbReference type="EMBL" id="SFK75771.1"/>
    </source>
</evidence>
<dbReference type="InterPro" id="IPR044725">
    <property type="entry name" value="CBSX3_CBS_dom"/>
</dbReference>
<proteinExistence type="predicted"/>
<reference evidence="4 5" key="1">
    <citation type="submission" date="2016-10" db="EMBL/GenBank/DDBJ databases">
        <authorList>
            <person name="de Groot N.N."/>
        </authorList>
    </citation>
    <scope>NUCLEOTIDE SEQUENCE [LARGE SCALE GENOMIC DNA]</scope>
    <source>
        <strain evidence="4 5">NE2</strain>
    </source>
</reference>
<feature type="domain" description="CBS" evidence="3">
    <location>
        <begin position="8"/>
        <end position="66"/>
    </location>
</feature>
<sequence>MTIARILASKGREIITTQPSATLVQAAEKLRFHKIGAVVVTDARGGVVGILSERDIIRAISDHGASALNDPIAAHMTKNVYTTHEGECVRASVERMTKDRFRHLPVLRDGRLVGLVSIGDIVKYRLEEMEHEHQALREYIATA</sequence>
<evidence type="ECO:0000259" key="3">
    <source>
        <dbReference type="PROSITE" id="PS51371"/>
    </source>
</evidence>
<dbReference type="Proteomes" id="UP000198755">
    <property type="component" value="Unassembled WGS sequence"/>
</dbReference>
<dbReference type="EMBL" id="FOSN01000018">
    <property type="protein sequence ID" value="SFK75771.1"/>
    <property type="molecule type" value="Genomic_DNA"/>
</dbReference>
<name>A0A1I4C6P1_9HYPH</name>